<protein>
    <submittedName>
        <fullName evidence="1">Uncharacterized protein</fullName>
    </submittedName>
</protein>
<accession>A0ACB9ANH6</accession>
<dbReference type="EMBL" id="CM042015">
    <property type="protein sequence ID" value="KAI3711056.1"/>
    <property type="molecule type" value="Genomic_DNA"/>
</dbReference>
<name>A0ACB9ANH6_CICIN</name>
<keyword evidence="2" id="KW-1185">Reference proteome</keyword>
<comment type="caution">
    <text evidence="1">The sequence shown here is derived from an EMBL/GenBank/DDBJ whole genome shotgun (WGS) entry which is preliminary data.</text>
</comment>
<reference evidence="1 2" key="2">
    <citation type="journal article" date="2022" name="Mol. Ecol. Resour.">
        <title>The genomes of chicory, endive, great burdock and yacon provide insights into Asteraceae paleo-polyploidization history and plant inulin production.</title>
        <authorList>
            <person name="Fan W."/>
            <person name="Wang S."/>
            <person name="Wang H."/>
            <person name="Wang A."/>
            <person name="Jiang F."/>
            <person name="Liu H."/>
            <person name="Zhao H."/>
            <person name="Xu D."/>
            <person name="Zhang Y."/>
        </authorList>
    </citation>
    <scope>NUCLEOTIDE SEQUENCE [LARGE SCALE GENOMIC DNA]</scope>
    <source>
        <strain evidence="2">cv. Punajuju</strain>
        <tissue evidence="1">Leaves</tissue>
    </source>
</reference>
<reference evidence="2" key="1">
    <citation type="journal article" date="2022" name="Mol. Ecol. Resour.">
        <title>The genomes of chicory, endive, great burdock and yacon provide insights into Asteraceae palaeo-polyploidization history and plant inulin production.</title>
        <authorList>
            <person name="Fan W."/>
            <person name="Wang S."/>
            <person name="Wang H."/>
            <person name="Wang A."/>
            <person name="Jiang F."/>
            <person name="Liu H."/>
            <person name="Zhao H."/>
            <person name="Xu D."/>
            <person name="Zhang Y."/>
        </authorList>
    </citation>
    <scope>NUCLEOTIDE SEQUENCE [LARGE SCALE GENOMIC DNA]</scope>
    <source>
        <strain evidence="2">cv. Punajuju</strain>
    </source>
</reference>
<sequence>MRSYCTCKLYLLQFNIINRLSDLKVLCIDGLDRTVLAATVTPSRIQPQLTPNSKNSLKEQVINGMDIGGADKDKLFQDYRQTLLIDPRKHDALWCMDNAQTSHAFLTPDKDVAKDYFDSAYTYFHQVLEESEVEVFHAHKSSRFWLLVKSVVFIVLQPMRQWVAMPISCLKSDDDEDDKYKRRRDRNSSDDRKRDDKRDRNINGDHITEIILQLERAYNKVSLIDKRVRRSFCTKKSQVSG</sequence>
<proteinExistence type="predicted"/>
<evidence type="ECO:0000313" key="2">
    <source>
        <dbReference type="Proteomes" id="UP001055811"/>
    </source>
</evidence>
<evidence type="ECO:0000313" key="1">
    <source>
        <dbReference type="EMBL" id="KAI3711056.1"/>
    </source>
</evidence>
<organism evidence="1 2">
    <name type="scientific">Cichorium intybus</name>
    <name type="common">Chicory</name>
    <dbReference type="NCBI Taxonomy" id="13427"/>
    <lineage>
        <taxon>Eukaryota</taxon>
        <taxon>Viridiplantae</taxon>
        <taxon>Streptophyta</taxon>
        <taxon>Embryophyta</taxon>
        <taxon>Tracheophyta</taxon>
        <taxon>Spermatophyta</taxon>
        <taxon>Magnoliopsida</taxon>
        <taxon>eudicotyledons</taxon>
        <taxon>Gunneridae</taxon>
        <taxon>Pentapetalae</taxon>
        <taxon>asterids</taxon>
        <taxon>campanulids</taxon>
        <taxon>Asterales</taxon>
        <taxon>Asteraceae</taxon>
        <taxon>Cichorioideae</taxon>
        <taxon>Cichorieae</taxon>
        <taxon>Cichoriinae</taxon>
        <taxon>Cichorium</taxon>
    </lineage>
</organism>
<dbReference type="Proteomes" id="UP001055811">
    <property type="component" value="Linkage Group LG07"/>
</dbReference>
<gene>
    <name evidence="1" type="ORF">L2E82_40862</name>
</gene>